<accession>A0A7J7X5H5</accession>
<dbReference type="Gene3D" id="1.10.510.10">
    <property type="entry name" value="Transferase(Phosphotransferase) domain 1"/>
    <property type="match status" value="1"/>
</dbReference>
<comment type="caution">
    <text evidence="11">The sequence shown here is derived from an EMBL/GenBank/DDBJ whole genome shotgun (WGS) entry which is preliminary data.</text>
</comment>
<evidence type="ECO:0000256" key="9">
    <source>
        <dbReference type="SAM" id="MobiDB-lite"/>
    </source>
</evidence>
<keyword evidence="6" id="KW-0067">ATP-binding</keyword>
<dbReference type="GO" id="GO:0005737">
    <property type="term" value="C:cytoplasm"/>
    <property type="evidence" value="ECO:0007669"/>
    <property type="project" value="TreeGrafter"/>
</dbReference>
<keyword evidence="5" id="KW-0418">Kinase</keyword>
<name>A0A7J7X5H5_RHIFE</name>
<keyword evidence="2" id="KW-0723">Serine/threonine-protein kinase</keyword>
<evidence type="ECO:0000256" key="6">
    <source>
        <dbReference type="ARBA" id="ARBA00022840"/>
    </source>
</evidence>
<comment type="catalytic activity">
    <reaction evidence="8">
        <text>L-seryl-[protein] + ATP = O-phospho-L-seryl-[protein] + ADP + H(+)</text>
        <dbReference type="Rhea" id="RHEA:17989"/>
        <dbReference type="Rhea" id="RHEA-COMP:9863"/>
        <dbReference type="Rhea" id="RHEA-COMP:11604"/>
        <dbReference type="ChEBI" id="CHEBI:15378"/>
        <dbReference type="ChEBI" id="CHEBI:29999"/>
        <dbReference type="ChEBI" id="CHEBI:30616"/>
        <dbReference type="ChEBI" id="CHEBI:83421"/>
        <dbReference type="ChEBI" id="CHEBI:456216"/>
        <dbReference type="EC" id="2.7.11.1"/>
    </reaction>
</comment>
<dbReference type="EMBL" id="JACAGC010000009">
    <property type="protein sequence ID" value="KAF6344923.1"/>
    <property type="molecule type" value="Genomic_DNA"/>
</dbReference>
<evidence type="ECO:0000256" key="4">
    <source>
        <dbReference type="ARBA" id="ARBA00022741"/>
    </source>
</evidence>
<feature type="domain" description="Protein kinase" evidence="10">
    <location>
        <begin position="1"/>
        <end position="106"/>
    </location>
</feature>
<dbReference type="GO" id="GO:0000226">
    <property type="term" value="P:microtubule cytoskeleton organization"/>
    <property type="evidence" value="ECO:0007669"/>
    <property type="project" value="TreeGrafter"/>
</dbReference>
<dbReference type="PANTHER" id="PTHR24346:SF56">
    <property type="entry name" value="SERINE_THREONINE-PROTEIN KINASE MARK2"/>
    <property type="match status" value="1"/>
</dbReference>
<sequence>MSFNGHPLSTFCGRPVYTAPELFPGQKYDGPAADIWSLGVLLYRMLTNTVPFKGMNWGQLQKKVLSGEYIVPFYLSFKVENFLKKLLPFNPRREKNLKDIMPAPWVNMGQEEEIKPYVESPSDVIDPWVIQEMLNLGFHWENIEDTSKKTYNNVMATYRILNTEKPEVQCHAVQVKPFHLPELQSRSLSPAQEVQPECSGFQQAEQQPMDHESGEKA</sequence>
<dbReference type="PANTHER" id="PTHR24346">
    <property type="entry name" value="MAP/MICROTUBULE AFFINITY-REGULATING KINASE"/>
    <property type="match status" value="1"/>
</dbReference>
<evidence type="ECO:0000256" key="7">
    <source>
        <dbReference type="ARBA" id="ARBA00047899"/>
    </source>
</evidence>
<dbReference type="PROSITE" id="PS50011">
    <property type="entry name" value="PROTEIN_KINASE_DOM"/>
    <property type="match status" value="1"/>
</dbReference>
<evidence type="ECO:0000256" key="1">
    <source>
        <dbReference type="ARBA" id="ARBA00012513"/>
    </source>
</evidence>
<evidence type="ECO:0000256" key="3">
    <source>
        <dbReference type="ARBA" id="ARBA00022679"/>
    </source>
</evidence>
<organism evidence="11 12">
    <name type="scientific">Rhinolophus ferrumequinum</name>
    <name type="common">Greater horseshoe bat</name>
    <dbReference type="NCBI Taxonomy" id="59479"/>
    <lineage>
        <taxon>Eukaryota</taxon>
        <taxon>Metazoa</taxon>
        <taxon>Chordata</taxon>
        <taxon>Craniata</taxon>
        <taxon>Vertebrata</taxon>
        <taxon>Euteleostomi</taxon>
        <taxon>Mammalia</taxon>
        <taxon>Eutheria</taxon>
        <taxon>Laurasiatheria</taxon>
        <taxon>Chiroptera</taxon>
        <taxon>Yinpterochiroptera</taxon>
        <taxon>Rhinolophoidea</taxon>
        <taxon>Rhinolophidae</taxon>
        <taxon>Rhinolophinae</taxon>
        <taxon>Rhinolophus</taxon>
    </lineage>
</organism>
<evidence type="ECO:0000256" key="8">
    <source>
        <dbReference type="ARBA" id="ARBA00048679"/>
    </source>
</evidence>
<evidence type="ECO:0000313" key="11">
    <source>
        <dbReference type="EMBL" id="KAF6344923.1"/>
    </source>
</evidence>
<dbReference type="InterPro" id="IPR000719">
    <property type="entry name" value="Prot_kinase_dom"/>
</dbReference>
<protein>
    <recommendedName>
        <fullName evidence="1">non-specific serine/threonine protein kinase</fullName>
        <ecNumber evidence="1">2.7.11.1</ecNumber>
    </recommendedName>
</protein>
<gene>
    <name evidence="11" type="ORF">mRhiFer1_010287</name>
</gene>
<evidence type="ECO:0000256" key="2">
    <source>
        <dbReference type="ARBA" id="ARBA00022527"/>
    </source>
</evidence>
<dbReference type="Gene3D" id="1.10.8.10">
    <property type="entry name" value="DNA helicase RuvA subunit, C-terminal domain"/>
    <property type="match status" value="1"/>
</dbReference>
<feature type="compositionally biased region" description="Basic and acidic residues" evidence="9">
    <location>
        <begin position="208"/>
        <end position="217"/>
    </location>
</feature>
<evidence type="ECO:0000259" key="10">
    <source>
        <dbReference type="PROSITE" id="PS50011"/>
    </source>
</evidence>
<proteinExistence type="predicted"/>
<dbReference type="EC" id="2.7.11.1" evidence="1"/>
<keyword evidence="4" id="KW-0547">Nucleotide-binding</keyword>
<dbReference type="GO" id="GO:0005524">
    <property type="term" value="F:ATP binding"/>
    <property type="evidence" value="ECO:0007669"/>
    <property type="project" value="UniProtKB-KW"/>
</dbReference>
<dbReference type="Pfam" id="PF00069">
    <property type="entry name" value="Pkinase"/>
    <property type="match status" value="1"/>
</dbReference>
<dbReference type="Proteomes" id="UP000585614">
    <property type="component" value="Unassembled WGS sequence"/>
</dbReference>
<comment type="catalytic activity">
    <reaction evidence="7">
        <text>L-threonyl-[protein] + ATP = O-phospho-L-threonyl-[protein] + ADP + H(+)</text>
        <dbReference type="Rhea" id="RHEA:46608"/>
        <dbReference type="Rhea" id="RHEA-COMP:11060"/>
        <dbReference type="Rhea" id="RHEA-COMP:11605"/>
        <dbReference type="ChEBI" id="CHEBI:15378"/>
        <dbReference type="ChEBI" id="CHEBI:30013"/>
        <dbReference type="ChEBI" id="CHEBI:30616"/>
        <dbReference type="ChEBI" id="CHEBI:61977"/>
        <dbReference type="ChEBI" id="CHEBI:456216"/>
        <dbReference type="EC" id="2.7.11.1"/>
    </reaction>
</comment>
<dbReference type="SUPFAM" id="SSF56112">
    <property type="entry name" value="Protein kinase-like (PK-like)"/>
    <property type="match status" value="1"/>
</dbReference>
<evidence type="ECO:0000313" key="12">
    <source>
        <dbReference type="Proteomes" id="UP000585614"/>
    </source>
</evidence>
<dbReference type="GO" id="GO:0050321">
    <property type="term" value="F:tau-protein kinase activity"/>
    <property type="evidence" value="ECO:0007669"/>
    <property type="project" value="TreeGrafter"/>
</dbReference>
<dbReference type="AlphaFoldDB" id="A0A7J7X5H5"/>
<keyword evidence="3" id="KW-0808">Transferase</keyword>
<evidence type="ECO:0000256" key="5">
    <source>
        <dbReference type="ARBA" id="ARBA00022777"/>
    </source>
</evidence>
<dbReference type="GO" id="GO:0035556">
    <property type="term" value="P:intracellular signal transduction"/>
    <property type="evidence" value="ECO:0007669"/>
    <property type="project" value="TreeGrafter"/>
</dbReference>
<reference evidence="11 12" key="1">
    <citation type="journal article" date="2020" name="Nature">
        <title>Six reference-quality genomes reveal evolution of bat adaptations.</title>
        <authorList>
            <person name="Jebb D."/>
            <person name="Huang Z."/>
            <person name="Pippel M."/>
            <person name="Hughes G.M."/>
            <person name="Lavrichenko K."/>
            <person name="Devanna P."/>
            <person name="Winkler S."/>
            <person name="Jermiin L.S."/>
            <person name="Skirmuntt E.C."/>
            <person name="Katzourakis A."/>
            <person name="Burkitt-Gray L."/>
            <person name="Ray D.A."/>
            <person name="Sullivan K.A.M."/>
            <person name="Roscito J.G."/>
            <person name="Kirilenko B.M."/>
            <person name="Davalos L.M."/>
            <person name="Corthals A.P."/>
            <person name="Power M.L."/>
            <person name="Jones G."/>
            <person name="Ransome R.D."/>
            <person name="Dechmann D.K.N."/>
            <person name="Locatelli A.G."/>
            <person name="Puechmaille S.J."/>
            <person name="Fedrigo O."/>
            <person name="Jarvis E.D."/>
            <person name="Hiller M."/>
            <person name="Vernes S.C."/>
            <person name="Myers E.W."/>
            <person name="Teeling E.C."/>
        </authorList>
    </citation>
    <scope>NUCLEOTIDE SEQUENCE [LARGE SCALE GENOMIC DNA]</scope>
    <source>
        <strain evidence="11">MRhiFer1</strain>
        <tissue evidence="11">Lung</tissue>
    </source>
</reference>
<feature type="region of interest" description="Disordered" evidence="9">
    <location>
        <begin position="186"/>
        <end position="217"/>
    </location>
</feature>
<dbReference type="InterPro" id="IPR011009">
    <property type="entry name" value="Kinase-like_dom_sf"/>
</dbReference>